<proteinExistence type="predicted"/>
<feature type="transmembrane region" description="Helical" evidence="1">
    <location>
        <begin position="333"/>
        <end position="352"/>
    </location>
</feature>
<feature type="transmembrane region" description="Helical" evidence="1">
    <location>
        <begin position="238"/>
        <end position="259"/>
    </location>
</feature>
<reference evidence="3 4" key="1">
    <citation type="submission" date="2019-08" db="EMBL/GenBank/DDBJ databases">
        <title>Complete genome sequence of Candidatus Uab amorphum.</title>
        <authorList>
            <person name="Shiratori T."/>
            <person name="Suzuki S."/>
            <person name="Kakizawa Y."/>
            <person name="Ishida K."/>
        </authorList>
    </citation>
    <scope>NUCLEOTIDE SEQUENCE [LARGE SCALE GENOMIC DNA]</scope>
    <source>
        <strain evidence="3 4">SRT547</strain>
    </source>
</reference>
<evidence type="ECO:0000259" key="2">
    <source>
        <dbReference type="Pfam" id="PF04892"/>
    </source>
</evidence>
<feature type="transmembrane region" description="Helical" evidence="1">
    <location>
        <begin position="209"/>
        <end position="226"/>
    </location>
</feature>
<dbReference type="PANTHER" id="PTHR28008">
    <property type="entry name" value="DOMAIN PROTEIN, PUTATIVE (AFU_ORTHOLOGUE AFUA_3G10980)-RELATED"/>
    <property type="match status" value="1"/>
</dbReference>
<sequence length="425" mass="49464">MTTSHENFFNNRICFVLSVLYALFVVYITIIPFDFTFSWSYIKWRLRSQLHIPFIYNNGSYASLKDTIQNIVFFIPFGFFALWSCTKLRRRNIFYVVVSGLMLSLFVEILQLFVRHRYSSINDLITNTFGTLVGSVCAYFLYSKIQVLGKIFYEKCKSPQLIFLLMSSLLLVVISISPFDVSFSFTHFKNKLRSCTKHFFSINAFDLELMQFMYYSIWICAFNLYLQEKNKYHGAVSMFFGCIVATCLEFSQLLILSRMPQFQDLVVAFVAIVFGTLITKYIKRCTPIVISILIAFATYNSFICHTLSPFVFADQWRTFNWLPFIAQYEISTMVVWSHFLDNACMFLALGFAHSYAKRSLILPYLFIALFAFSLEFCQGFIVDRYPDITDIMGVVCGYMVGRFVGTKVSSFVIENSSLPDLWEQK</sequence>
<keyword evidence="1" id="KW-0812">Transmembrane</keyword>
<feature type="domain" description="VanZ-like" evidence="2">
    <location>
        <begin position="292"/>
        <end position="401"/>
    </location>
</feature>
<dbReference type="KEGG" id="uam:UABAM_03458"/>
<feature type="transmembrane region" description="Helical" evidence="1">
    <location>
        <begin position="67"/>
        <end position="86"/>
    </location>
</feature>
<feature type="transmembrane region" description="Helical" evidence="1">
    <location>
        <begin position="124"/>
        <end position="142"/>
    </location>
</feature>
<dbReference type="RefSeq" id="WP_151969215.1">
    <property type="nucleotide sequence ID" value="NZ_AP019860.1"/>
</dbReference>
<dbReference type="NCBIfam" id="NF037970">
    <property type="entry name" value="vanZ_1"/>
    <property type="match status" value="1"/>
</dbReference>
<dbReference type="InterPro" id="IPR006976">
    <property type="entry name" value="VanZ-like"/>
</dbReference>
<name>A0A5S9IR08_UABAM</name>
<keyword evidence="1" id="KW-0472">Membrane</keyword>
<feature type="transmembrane region" description="Helical" evidence="1">
    <location>
        <begin position="93"/>
        <end position="112"/>
    </location>
</feature>
<feature type="transmembrane region" description="Helical" evidence="1">
    <location>
        <begin position="364"/>
        <end position="382"/>
    </location>
</feature>
<feature type="transmembrane region" description="Helical" evidence="1">
    <location>
        <begin position="162"/>
        <end position="179"/>
    </location>
</feature>
<protein>
    <submittedName>
        <fullName evidence="3">Transposase</fullName>
    </submittedName>
</protein>
<keyword evidence="4" id="KW-1185">Reference proteome</keyword>
<accession>A0A5S9IR08</accession>
<evidence type="ECO:0000313" key="3">
    <source>
        <dbReference type="EMBL" id="BBM85095.1"/>
    </source>
</evidence>
<dbReference type="Pfam" id="PF04892">
    <property type="entry name" value="VanZ"/>
    <property type="match status" value="2"/>
</dbReference>
<dbReference type="OrthoDB" id="580754at2"/>
<dbReference type="EMBL" id="AP019860">
    <property type="protein sequence ID" value="BBM85095.1"/>
    <property type="molecule type" value="Genomic_DNA"/>
</dbReference>
<keyword evidence="1" id="KW-1133">Transmembrane helix</keyword>
<feature type="domain" description="VanZ-like" evidence="2">
    <location>
        <begin position="19"/>
        <end position="141"/>
    </location>
</feature>
<dbReference type="AlphaFoldDB" id="A0A5S9IR08"/>
<dbReference type="PANTHER" id="PTHR28008:SF1">
    <property type="entry name" value="DOMAIN PROTEIN, PUTATIVE (AFU_ORTHOLOGUE AFUA_3G10980)-RELATED"/>
    <property type="match status" value="1"/>
</dbReference>
<evidence type="ECO:0000256" key="1">
    <source>
        <dbReference type="SAM" id="Phobius"/>
    </source>
</evidence>
<organism evidence="3 4">
    <name type="scientific">Uabimicrobium amorphum</name>
    <dbReference type="NCBI Taxonomy" id="2596890"/>
    <lineage>
        <taxon>Bacteria</taxon>
        <taxon>Pseudomonadati</taxon>
        <taxon>Planctomycetota</taxon>
        <taxon>Candidatus Uabimicrobiia</taxon>
        <taxon>Candidatus Uabimicrobiales</taxon>
        <taxon>Candidatus Uabimicrobiaceae</taxon>
        <taxon>Candidatus Uabimicrobium</taxon>
    </lineage>
</organism>
<evidence type="ECO:0000313" key="4">
    <source>
        <dbReference type="Proteomes" id="UP000326354"/>
    </source>
</evidence>
<feature type="transmembrane region" description="Helical" evidence="1">
    <location>
        <begin position="289"/>
        <end position="313"/>
    </location>
</feature>
<feature type="transmembrane region" description="Helical" evidence="1">
    <location>
        <begin position="12"/>
        <end position="33"/>
    </location>
</feature>
<dbReference type="Proteomes" id="UP000326354">
    <property type="component" value="Chromosome"/>
</dbReference>
<feature type="transmembrane region" description="Helical" evidence="1">
    <location>
        <begin position="265"/>
        <end position="282"/>
    </location>
</feature>
<gene>
    <name evidence="3" type="ORF">UABAM_03458</name>
</gene>